<keyword evidence="3" id="KW-0809">Transit peptide</keyword>
<dbReference type="InterPro" id="IPR010591">
    <property type="entry name" value="ATP11"/>
</dbReference>
<keyword evidence="4" id="KW-0496">Mitochondrion</keyword>
<dbReference type="PANTHER" id="PTHR13126:SF0">
    <property type="entry name" value="ATP SYNTHASE MITOCHONDRIAL F1 COMPLEX ASSEMBLY FACTOR 1"/>
    <property type="match status" value="1"/>
</dbReference>
<comment type="similarity">
    <text evidence="2">Belongs to the ATP11 family.</text>
</comment>
<organism evidence="6 7">
    <name type="scientific">Coemansia spiralis</name>
    <dbReference type="NCBI Taxonomy" id="417178"/>
    <lineage>
        <taxon>Eukaryota</taxon>
        <taxon>Fungi</taxon>
        <taxon>Fungi incertae sedis</taxon>
        <taxon>Zoopagomycota</taxon>
        <taxon>Kickxellomycotina</taxon>
        <taxon>Kickxellomycetes</taxon>
        <taxon>Kickxellales</taxon>
        <taxon>Kickxellaceae</taxon>
        <taxon>Coemansia</taxon>
    </lineage>
</organism>
<dbReference type="Proteomes" id="UP001151518">
    <property type="component" value="Unassembled WGS sequence"/>
</dbReference>
<evidence type="ECO:0000256" key="4">
    <source>
        <dbReference type="ARBA" id="ARBA00023128"/>
    </source>
</evidence>
<evidence type="ECO:0000313" key="6">
    <source>
        <dbReference type="EMBL" id="KAJ2679546.1"/>
    </source>
</evidence>
<evidence type="ECO:0000256" key="1">
    <source>
        <dbReference type="ARBA" id="ARBA00004173"/>
    </source>
</evidence>
<evidence type="ECO:0008006" key="8">
    <source>
        <dbReference type="Google" id="ProtNLM"/>
    </source>
</evidence>
<evidence type="ECO:0000256" key="2">
    <source>
        <dbReference type="ARBA" id="ARBA00009116"/>
    </source>
</evidence>
<feature type="compositionally biased region" description="Polar residues" evidence="5">
    <location>
        <begin position="74"/>
        <end position="84"/>
    </location>
</feature>
<dbReference type="EMBL" id="JANBTW010000011">
    <property type="protein sequence ID" value="KAJ2679546.1"/>
    <property type="molecule type" value="Genomic_DNA"/>
</dbReference>
<name>A0A9W8G9Y7_9FUNG</name>
<dbReference type="Pfam" id="PF06644">
    <property type="entry name" value="ATP11"/>
    <property type="match status" value="1"/>
</dbReference>
<evidence type="ECO:0000313" key="7">
    <source>
        <dbReference type="Proteomes" id="UP001151518"/>
    </source>
</evidence>
<comment type="subcellular location">
    <subcellularLocation>
        <location evidence="1">Mitochondrion</location>
    </subcellularLocation>
</comment>
<reference evidence="6" key="1">
    <citation type="submission" date="2022-07" db="EMBL/GenBank/DDBJ databases">
        <title>Phylogenomic reconstructions and comparative analyses of Kickxellomycotina fungi.</title>
        <authorList>
            <person name="Reynolds N.K."/>
            <person name="Stajich J.E."/>
            <person name="Barry K."/>
            <person name="Grigoriev I.V."/>
            <person name="Crous P."/>
            <person name="Smith M.E."/>
        </authorList>
    </citation>
    <scope>NUCLEOTIDE SEQUENCE</scope>
    <source>
        <strain evidence="6">NRRL 3115</strain>
    </source>
</reference>
<comment type="caution">
    <text evidence="6">The sequence shown here is derived from an EMBL/GenBank/DDBJ whole genome shotgun (WGS) entry which is preliminary data.</text>
</comment>
<dbReference type="PANTHER" id="PTHR13126">
    <property type="entry name" value="CHAPERONE ATP11"/>
    <property type="match status" value="1"/>
</dbReference>
<proteinExistence type="inferred from homology"/>
<gene>
    <name evidence="6" type="ORF">GGI25_001469</name>
</gene>
<feature type="region of interest" description="Disordered" evidence="5">
    <location>
        <begin position="68"/>
        <end position="124"/>
    </location>
</feature>
<dbReference type="OrthoDB" id="16535at2759"/>
<dbReference type="AlphaFoldDB" id="A0A9W8G9Y7"/>
<dbReference type="GO" id="GO:0033615">
    <property type="term" value="P:mitochondrial proton-transporting ATP synthase complex assembly"/>
    <property type="evidence" value="ECO:0007669"/>
    <property type="project" value="TreeGrafter"/>
</dbReference>
<evidence type="ECO:0000256" key="5">
    <source>
        <dbReference type="SAM" id="MobiDB-lite"/>
    </source>
</evidence>
<sequence length="296" mass="33622">MNPVLFKVAALAQPAAAVKTGSRRASHMSFWPWLVGAKHLSNVPDYEEKYRDKLLKHAHSQGVETVEQLKQKIKQGSEQGTARGQKTRVEQGPSSPKTAKSAAQPATARRLDQDSHLSANNLPPTVKSLDQIMRTDKLLTKSAEEITALWTQYHATKDMVSAAIPLTTYQRQREMARHNPLFVLPLPRDQGMEFFFMQCDHHQVHFTSLLEYKANTTGARPYLTLTHYTDFSKSHGLVLMRGEIEARLLGALDAQYLVMQMQRFYLGEKNRGLVERFNQRPESFDYSELVEAAQKL</sequence>
<dbReference type="GO" id="GO:0005739">
    <property type="term" value="C:mitochondrion"/>
    <property type="evidence" value="ECO:0007669"/>
    <property type="project" value="UniProtKB-SubCell"/>
</dbReference>
<protein>
    <recommendedName>
        <fullName evidence="8">ATP11-domain-containing protein</fullName>
    </recommendedName>
</protein>
<accession>A0A9W8G9Y7</accession>
<evidence type="ECO:0000256" key="3">
    <source>
        <dbReference type="ARBA" id="ARBA00022946"/>
    </source>
</evidence>